<accession>A0A8X6RW37</accession>
<evidence type="ECO:0000313" key="1">
    <source>
        <dbReference type="EMBL" id="GFX97515.1"/>
    </source>
</evidence>
<name>A0A8X6RW37_TRICX</name>
<reference evidence="1" key="1">
    <citation type="submission" date="2020-08" db="EMBL/GenBank/DDBJ databases">
        <title>Multicomponent nature underlies the extraordinary mechanical properties of spider dragline silk.</title>
        <authorList>
            <person name="Kono N."/>
            <person name="Nakamura H."/>
            <person name="Mori M."/>
            <person name="Yoshida Y."/>
            <person name="Ohtoshi R."/>
            <person name="Malay A.D."/>
            <person name="Moran D.A.P."/>
            <person name="Tomita M."/>
            <person name="Numata K."/>
            <person name="Arakawa K."/>
        </authorList>
    </citation>
    <scope>NUCLEOTIDE SEQUENCE</scope>
</reference>
<organism evidence="1 2">
    <name type="scientific">Trichonephila clavipes</name>
    <name type="common">Golden silk orbweaver</name>
    <name type="synonym">Nephila clavipes</name>
    <dbReference type="NCBI Taxonomy" id="2585209"/>
    <lineage>
        <taxon>Eukaryota</taxon>
        <taxon>Metazoa</taxon>
        <taxon>Ecdysozoa</taxon>
        <taxon>Arthropoda</taxon>
        <taxon>Chelicerata</taxon>
        <taxon>Arachnida</taxon>
        <taxon>Araneae</taxon>
        <taxon>Araneomorphae</taxon>
        <taxon>Entelegynae</taxon>
        <taxon>Araneoidea</taxon>
        <taxon>Nephilidae</taxon>
        <taxon>Trichonephila</taxon>
    </lineage>
</organism>
<proteinExistence type="predicted"/>
<gene>
    <name evidence="1" type="ORF">TNCV_2840751</name>
</gene>
<dbReference type="EMBL" id="BMAU01021198">
    <property type="protein sequence ID" value="GFX97515.1"/>
    <property type="molecule type" value="Genomic_DNA"/>
</dbReference>
<dbReference type="Proteomes" id="UP000887159">
    <property type="component" value="Unassembled WGS sequence"/>
</dbReference>
<protein>
    <submittedName>
        <fullName evidence="1">Uncharacterized protein</fullName>
    </submittedName>
</protein>
<dbReference type="AlphaFoldDB" id="A0A8X6RW37"/>
<comment type="caution">
    <text evidence="1">The sequence shown here is derived from an EMBL/GenBank/DDBJ whole genome shotgun (WGS) entry which is preliminary data.</text>
</comment>
<keyword evidence="2" id="KW-1185">Reference proteome</keyword>
<sequence length="94" mass="11352">MRWRYNMKSLHTAQERYAGARRLQRTEVDYCKQVRKGLSTRIRFIKFQHTPHVNPEERDGNTREKAPVLQRYQSYLVSQDSDLDYEHDHLNSSI</sequence>
<evidence type="ECO:0000313" key="2">
    <source>
        <dbReference type="Proteomes" id="UP000887159"/>
    </source>
</evidence>